<keyword evidence="3" id="KW-1185">Reference proteome</keyword>
<gene>
    <name evidence="2" type="ORF">E1262_25765</name>
</gene>
<evidence type="ECO:0000259" key="1">
    <source>
        <dbReference type="Pfam" id="PF12697"/>
    </source>
</evidence>
<protein>
    <submittedName>
        <fullName evidence="2">Alpha/beta hydrolase</fullName>
    </submittedName>
</protein>
<organism evidence="2 3">
    <name type="scientific">Jiangella aurantiaca</name>
    <dbReference type="NCBI Taxonomy" id="2530373"/>
    <lineage>
        <taxon>Bacteria</taxon>
        <taxon>Bacillati</taxon>
        <taxon>Actinomycetota</taxon>
        <taxon>Actinomycetes</taxon>
        <taxon>Jiangellales</taxon>
        <taxon>Jiangellaceae</taxon>
        <taxon>Jiangella</taxon>
    </lineage>
</organism>
<reference evidence="2 3" key="1">
    <citation type="submission" date="2019-02" db="EMBL/GenBank/DDBJ databases">
        <title>Draft genome sequences of novel Actinobacteria.</title>
        <authorList>
            <person name="Sahin N."/>
            <person name="Ay H."/>
            <person name="Saygin H."/>
        </authorList>
    </citation>
    <scope>NUCLEOTIDE SEQUENCE [LARGE SCALE GENOMIC DNA]</scope>
    <source>
        <strain evidence="2 3">8K307</strain>
    </source>
</reference>
<evidence type="ECO:0000313" key="3">
    <source>
        <dbReference type="Proteomes" id="UP000295217"/>
    </source>
</evidence>
<feature type="domain" description="AB hydrolase-1" evidence="1">
    <location>
        <begin position="41"/>
        <end position="238"/>
    </location>
</feature>
<sequence>MQARSADGTPIAVSRSGKGPALVMIDPAGAFDGLRPMAGAIPALSERFAVHTYDRRGRGDSGDTAPYAPEREVDDLAAVIELAGGEADVYGFSSGAAVALRAAAAGLPIRTVALLEPPFIVGRPADEEFTGRLRELIGRGERGAAVEFFNRAVGVPDEWIEQLRAHPAWPGLEALAPTLLYDAELTATMTAELLAEVHTPVLVLSSSGSDDYLRGAARDVASRLPAGEHRELPGGWHGIDDTELAAQLTGWFVTGRS</sequence>
<dbReference type="EMBL" id="SMLB01000054">
    <property type="protein sequence ID" value="TDD65275.1"/>
    <property type="molecule type" value="Genomic_DNA"/>
</dbReference>
<dbReference type="SUPFAM" id="SSF53474">
    <property type="entry name" value="alpha/beta-Hydrolases"/>
    <property type="match status" value="1"/>
</dbReference>
<evidence type="ECO:0000313" key="2">
    <source>
        <dbReference type="EMBL" id="TDD65275.1"/>
    </source>
</evidence>
<accession>A0A4R5A1I7</accession>
<dbReference type="GO" id="GO:0016787">
    <property type="term" value="F:hydrolase activity"/>
    <property type="evidence" value="ECO:0007669"/>
    <property type="project" value="UniProtKB-KW"/>
</dbReference>
<dbReference type="AlphaFoldDB" id="A0A4R5A1I7"/>
<dbReference type="InterPro" id="IPR029058">
    <property type="entry name" value="AB_hydrolase_fold"/>
</dbReference>
<dbReference type="Pfam" id="PF12697">
    <property type="entry name" value="Abhydrolase_6"/>
    <property type="match status" value="1"/>
</dbReference>
<dbReference type="Proteomes" id="UP000295217">
    <property type="component" value="Unassembled WGS sequence"/>
</dbReference>
<dbReference type="InterPro" id="IPR000073">
    <property type="entry name" value="AB_hydrolase_1"/>
</dbReference>
<dbReference type="OrthoDB" id="63519at2"/>
<name>A0A4R5A1I7_9ACTN</name>
<dbReference type="RefSeq" id="WP_132107038.1">
    <property type="nucleotide sequence ID" value="NZ_SMLB01000054.1"/>
</dbReference>
<comment type="caution">
    <text evidence="2">The sequence shown here is derived from an EMBL/GenBank/DDBJ whole genome shotgun (WGS) entry which is preliminary data.</text>
</comment>
<keyword evidence="2" id="KW-0378">Hydrolase</keyword>
<dbReference type="Gene3D" id="3.40.50.1820">
    <property type="entry name" value="alpha/beta hydrolase"/>
    <property type="match status" value="1"/>
</dbReference>
<proteinExistence type="predicted"/>